<gene>
    <name evidence="5" type="ORF">SAMN05660206_10534</name>
</gene>
<dbReference type="EMBL" id="FOZZ01000005">
    <property type="protein sequence ID" value="SFS79230.1"/>
    <property type="molecule type" value="Genomic_DNA"/>
</dbReference>
<sequence length="384" mass="42568">MEKSNLNRRQFLTTGVLATSAMALATVGLQSCNADSNKDNGTSNNTKKDNAKRTLGTGDHSIEVSALGLGCMGMSYHRSFIPDKQAMIKMIRQAADLGVNFFDTAEAYGPFVNEQLVGEALEPIRNEIIIATKFGFKEGRPEIGLDSRPERIREVVENSLKSLRTDYIDLLYQHRIDPNVPVEDVAGTVKDLIAEGKVRHFGMSERDFNASAGGLDAVRKAHAVQPVTAIQSEYSPMTRNPENGVLDLCRELGVGFVPYSPLSRGLISGYINERTKYNPDNDNRATLPRYEPKTIIANWPIIDILKEFGDHRGLTVAQVALAWLLAQRPFVVPIPGTTKLAHLQENMWASEYEFMADELKKLTEDLSGVEIFGERYTTGYPTAK</sequence>
<evidence type="ECO:0000256" key="3">
    <source>
        <dbReference type="SAM" id="SignalP"/>
    </source>
</evidence>
<organism evidence="5 6">
    <name type="scientific">Sphingobacterium wenxiniae</name>
    <dbReference type="NCBI Taxonomy" id="683125"/>
    <lineage>
        <taxon>Bacteria</taxon>
        <taxon>Pseudomonadati</taxon>
        <taxon>Bacteroidota</taxon>
        <taxon>Sphingobacteriia</taxon>
        <taxon>Sphingobacteriales</taxon>
        <taxon>Sphingobacteriaceae</taxon>
        <taxon>Sphingobacterium</taxon>
    </lineage>
</organism>
<dbReference type="Pfam" id="PF00248">
    <property type="entry name" value="Aldo_ket_red"/>
    <property type="match status" value="1"/>
</dbReference>
<feature type="signal peptide" evidence="3">
    <location>
        <begin position="1"/>
        <end position="25"/>
    </location>
</feature>
<protein>
    <submittedName>
        <fullName evidence="5">Predicted oxidoreductase</fullName>
    </submittedName>
</protein>
<dbReference type="CDD" id="cd19078">
    <property type="entry name" value="AKR_AKR13C1_2"/>
    <property type="match status" value="1"/>
</dbReference>
<feature type="region of interest" description="Disordered" evidence="2">
    <location>
        <begin position="34"/>
        <end position="56"/>
    </location>
</feature>
<dbReference type="Gene3D" id="3.20.20.100">
    <property type="entry name" value="NADP-dependent oxidoreductase domain"/>
    <property type="match status" value="1"/>
</dbReference>
<dbReference type="AlphaFoldDB" id="A0A1I6SQR7"/>
<reference evidence="5 6" key="1">
    <citation type="submission" date="2016-10" db="EMBL/GenBank/DDBJ databases">
        <authorList>
            <person name="de Groot N.N."/>
        </authorList>
    </citation>
    <scope>NUCLEOTIDE SEQUENCE [LARGE SCALE GENOMIC DNA]</scope>
    <source>
        <strain evidence="5 6">DSM 22789</strain>
    </source>
</reference>
<dbReference type="PROSITE" id="PS51257">
    <property type="entry name" value="PROKAR_LIPOPROTEIN"/>
    <property type="match status" value="1"/>
</dbReference>
<dbReference type="GO" id="GO:0016491">
    <property type="term" value="F:oxidoreductase activity"/>
    <property type="evidence" value="ECO:0007669"/>
    <property type="project" value="UniProtKB-KW"/>
</dbReference>
<keyword evidence="3" id="KW-0732">Signal</keyword>
<proteinExistence type="predicted"/>
<feature type="compositionally biased region" description="Polar residues" evidence="2">
    <location>
        <begin position="34"/>
        <end position="45"/>
    </location>
</feature>
<dbReference type="STRING" id="683125.SAMN05660206_10534"/>
<evidence type="ECO:0000259" key="4">
    <source>
        <dbReference type="Pfam" id="PF00248"/>
    </source>
</evidence>
<keyword evidence="6" id="KW-1185">Reference proteome</keyword>
<dbReference type="SUPFAM" id="SSF51430">
    <property type="entry name" value="NAD(P)-linked oxidoreductase"/>
    <property type="match status" value="1"/>
</dbReference>
<dbReference type="RefSeq" id="WP_093365093.1">
    <property type="nucleotide sequence ID" value="NZ_FOZZ01000005.1"/>
</dbReference>
<accession>A0A1I6SQR7</accession>
<dbReference type="InterPro" id="IPR036812">
    <property type="entry name" value="NAD(P)_OxRdtase_dom_sf"/>
</dbReference>
<dbReference type="Proteomes" id="UP000198785">
    <property type="component" value="Unassembled WGS sequence"/>
</dbReference>
<dbReference type="GO" id="GO:0005737">
    <property type="term" value="C:cytoplasm"/>
    <property type="evidence" value="ECO:0007669"/>
    <property type="project" value="TreeGrafter"/>
</dbReference>
<name>A0A1I6SQR7_9SPHI</name>
<dbReference type="PANTHER" id="PTHR43625:SF77">
    <property type="entry name" value="ALDO-KETO REDUCTASE"/>
    <property type="match status" value="1"/>
</dbReference>
<dbReference type="OrthoDB" id="9773828at2"/>
<dbReference type="PROSITE" id="PS51318">
    <property type="entry name" value="TAT"/>
    <property type="match status" value="1"/>
</dbReference>
<dbReference type="PANTHER" id="PTHR43625">
    <property type="entry name" value="AFLATOXIN B1 ALDEHYDE REDUCTASE"/>
    <property type="match status" value="1"/>
</dbReference>
<evidence type="ECO:0000256" key="2">
    <source>
        <dbReference type="SAM" id="MobiDB-lite"/>
    </source>
</evidence>
<keyword evidence="1" id="KW-0560">Oxidoreductase</keyword>
<evidence type="ECO:0000256" key="1">
    <source>
        <dbReference type="ARBA" id="ARBA00023002"/>
    </source>
</evidence>
<feature type="chain" id="PRO_5011717110" evidence="3">
    <location>
        <begin position="26"/>
        <end position="384"/>
    </location>
</feature>
<evidence type="ECO:0000313" key="6">
    <source>
        <dbReference type="Proteomes" id="UP000198785"/>
    </source>
</evidence>
<evidence type="ECO:0000313" key="5">
    <source>
        <dbReference type="EMBL" id="SFS79230.1"/>
    </source>
</evidence>
<feature type="domain" description="NADP-dependent oxidoreductase" evidence="4">
    <location>
        <begin position="67"/>
        <end position="364"/>
    </location>
</feature>
<dbReference type="InterPro" id="IPR006311">
    <property type="entry name" value="TAT_signal"/>
</dbReference>
<dbReference type="InterPro" id="IPR023210">
    <property type="entry name" value="NADP_OxRdtase_dom"/>
</dbReference>
<dbReference type="InterPro" id="IPR050791">
    <property type="entry name" value="Aldo-Keto_reductase"/>
</dbReference>